<comment type="subcellular location">
    <subcellularLocation>
        <location evidence="1">Cell membrane</location>
        <topology evidence="1">Multi-pass membrane protein</topology>
    </subcellularLocation>
</comment>
<dbReference type="SUPFAM" id="SSF54631">
    <property type="entry name" value="CBS-domain pair"/>
    <property type="match status" value="1"/>
</dbReference>
<evidence type="ECO:0000256" key="11">
    <source>
        <dbReference type="SAM" id="Phobius"/>
    </source>
</evidence>
<feature type="compositionally biased region" description="Basic and acidic residues" evidence="10">
    <location>
        <begin position="427"/>
        <end position="438"/>
    </location>
</feature>
<comment type="caution">
    <text evidence="13">The sequence shown here is derived from an EMBL/GenBank/DDBJ whole genome shotgun (WGS) entry which is preliminary data.</text>
</comment>
<evidence type="ECO:0000256" key="5">
    <source>
        <dbReference type="ARBA" id="ARBA00022737"/>
    </source>
</evidence>
<evidence type="ECO:0000256" key="8">
    <source>
        <dbReference type="ARBA" id="ARBA00023136"/>
    </source>
</evidence>
<sequence>MSGGLVALLLIAAAVLLGVGGLLAASDAALGVRSRADLLDLAEESPKRSSAIRAIADDETMHLNALSFARVFAETFAAVLITLVVAYTFDQLWIELVFATLVMTGLGFVLVGSSPRTVGTHRPDAVIRFSAPAVHAIRVILGPLATGLIRFGDRVTPGRGPGSARIRDEQQLLSMVDQAAEQALLEDDDRDYIHSLVEFGDTLVREVMVPRIDMITVDAELSVRDALEQLLASRHSRVPVVTGEADDVAGVAYLRDASGFVLRRPEEAEHAPVTRIMKPAIFVPEVQSADDLLRQMQREANHLALVVDEYGGISGLVTLEDLIEELLGDISDEHDREAPEAIPEADGSFLVSARLPVDRLGEIFDIELEDDEVDSVGGLVAKHLGRLAEQGDSVRIEGIELTAVATERRRQRLISVRARWVGGERAAPGDDRFAREETAGEIPRPRGSGAREDRA</sequence>
<evidence type="ECO:0000313" key="14">
    <source>
        <dbReference type="Proteomes" id="UP000608530"/>
    </source>
</evidence>
<dbReference type="Proteomes" id="UP000608530">
    <property type="component" value="Unassembled WGS sequence"/>
</dbReference>
<dbReference type="CDD" id="cd04590">
    <property type="entry name" value="CBS_pair_CorC_HlyC_assoc"/>
    <property type="match status" value="1"/>
</dbReference>
<dbReference type="SMART" id="SM01091">
    <property type="entry name" value="CorC_HlyC"/>
    <property type="match status" value="1"/>
</dbReference>
<evidence type="ECO:0000259" key="12">
    <source>
        <dbReference type="PROSITE" id="PS51371"/>
    </source>
</evidence>
<accession>A0A934Q4B4</accession>
<dbReference type="InterPro" id="IPR000644">
    <property type="entry name" value="CBS_dom"/>
</dbReference>
<keyword evidence="4 11" id="KW-0812">Transmembrane</keyword>
<dbReference type="InterPro" id="IPR016169">
    <property type="entry name" value="FAD-bd_PCMH_sub2"/>
</dbReference>
<reference evidence="13" key="1">
    <citation type="submission" date="2020-12" db="EMBL/GenBank/DDBJ databases">
        <title>Leucobacter sp. CAS1, isolated from Chromium sludge.</title>
        <authorList>
            <person name="Xu Z."/>
        </authorList>
    </citation>
    <scope>NUCLEOTIDE SEQUENCE</scope>
    <source>
        <strain evidence="13">CSA1</strain>
    </source>
</reference>
<evidence type="ECO:0000256" key="6">
    <source>
        <dbReference type="ARBA" id="ARBA00022989"/>
    </source>
</evidence>
<dbReference type="InterPro" id="IPR002550">
    <property type="entry name" value="CNNM"/>
</dbReference>
<comment type="similarity">
    <text evidence="2">Belongs to the UPF0053 family.</text>
</comment>
<dbReference type="Pfam" id="PF00571">
    <property type="entry name" value="CBS"/>
    <property type="match status" value="2"/>
</dbReference>
<keyword evidence="14" id="KW-1185">Reference proteome</keyword>
<dbReference type="InterPro" id="IPR005170">
    <property type="entry name" value="Transptr-assoc_dom"/>
</dbReference>
<dbReference type="Gene3D" id="3.30.465.10">
    <property type="match status" value="1"/>
</dbReference>
<keyword evidence="5" id="KW-0677">Repeat</keyword>
<dbReference type="RefSeq" id="WP_200114112.1">
    <property type="nucleotide sequence ID" value="NZ_JAEHOH010000005.1"/>
</dbReference>
<organism evidence="13 14">
    <name type="scientific">Leucobacter chromiisoli</name>
    <dbReference type="NCBI Taxonomy" id="2796471"/>
    <lineage>
        <taxon>Bacteria</taxon>
        <taxon>Bacillati</taxon>
        <taxon>Actinomycetota</taxon>
        <taxon>Actinomycetes</taxon>
        <taxon>Micrococcales</taxon>
        <taxon>Microbacteriaceae</taxon>
        <taxon>Leucobacter</taxon>
    </lineage>
</organism>
<dbReference type="FunFam" id="3.10.580.10:FF:000002">
    <property type="entry name" value="Magnesium/cobalt efflux protein CorC"/>
    <property type="match status" value="1"/>
</dbReference>
<dbReference type="SUPFAM" id="SSF56176">
    <property type="entry name" value="FAD-binding/transporter-associated domain-like"/>
    <property type="match status" value="1"/>
</dbReference>
<keyword evidence="7 9" id="KW-0129">CBS domain</keyword>
<feature type="domain" description="CBS" evidence="12">
    <location>
        <begin position="276"/>
        <end position="333"/>
    </location>
</feature>
<feature type="transmembrane region" description="Helical" evidence="11">
    <location>
        <begin position="96"/>
        <end position="113"/>
    </location>
</feature>
<dbReference type="PANTHER" id="PTHR22777:SF32">
    <property type="entry name" value="UPF0053 INNER MEMBRANE PROTEIN YFJD"/>
    <property type="match status" value="1"/>
</dbReference>
<evidence type="ECO:0000256" key="1">
    <source>
        <dbReference type="ARBA" id="ARBA00004651"/>
    </source>
</evidence>
<dbReference type="AlphaFoldDB" id="A0A934Q4B4"/>
<evidence type="ECO:0000256" key="9">
    <source>
        <dbReference type="PROSITE-ProRule" id="PRU00703"/>
    </source>
</evidence>
<dbReference type="InterPro" id="IPR036318">
    <property type="entry name" value="FAD-bd_PCMH-like_sf"/>
</dbReference>
<feature type="region of interest" description="Disordered" evidence="10">
    <location>
        <begin position="426"/>
        <end position="455"/>
    </location>
</feature>
<evidence type="ECO:0000256" key="3">
    <source>
        <dbReference type="ARBA" id="ARBA00022475"/>
    </source>
</evidence>
<protein>
    <submittedName>
        <fullName evidence="13">HlyC/CorC family transporter</fullName>
    </submittedName>
</protein>
<dbReference type="InterPro" id="IPR046342">
    <property type="entry name" value="CBS_dom_sf"/>
</dbReference>
<evidence type="ECO:0000256" key="7">
    <source>
        <dbReference type="ARBA" id="ARBA00023122"/>
    </source>
</evidence>
<feature type="transmembrane region" description="Helical" evidence="11">
    <location>
        <begin position="68"/>
        <end position="89"/>
    </location>
</feature>
<dbReference type="PROSITE" id="PS51371">
    <property type="entry name" value="CBS"/>
    <property type="match status" value="2"/>
</dbReference>
<name>A0A934Q4B4_9MICO</name>
<dbReference type="GO" id="GO:0050660">
    <property type="term" value="F:flavin adenine dinucleotide binding"/>
    <property type="evidence" value="ECO:0007669"/>
    <property type="project" value="InterPro"/>
</dbReference>
<dbReference type="Pfam" id="PF03471">
    <property type="entry name" value="CorC_HlyC"/>
    <property type="match status" value="1"/>
</dbReference>
<keyword evidence="6 11" id="KW-1133">Transmembrane helix</keyword>
<dbReference type="PANTHER" id="PTHR22777">
    <property type="entry name" value="HEMOLYSIN-RELATED"/>
    <property type="match status" value="1"/>
</dbReference>
<evidence type="ECO:0000256" key="4">
    <source>
        <dbReference type="ARBA" id="ARBA00022692"/>
    </source>
</evidence>
<gene>
    <name evidence="13" type="ORF">JD276_03970</name>
</gene>
<evidence type="ECO:0000313" key="13">
    <source>
        <dbReference type="EMBL" id="MBK0418185.1"/>
    </source>
</evidence>
<evidence type="ECO:0000256" key="10">
    <source>
        <dbReference type="SAM" id="MobiDB-lite"/>
    </source>
</evidence>
<dbReference type="EMBL" id="JAEHOH010000005">
    <property type="protein sequence ID" value="MBK0418185.1"/>
    <property type="molecule type" value="Genomic_DNA"/>
</dbReference>
<dbReference type="InterPro" id="IPR044751">
    <property type="entry name" value="Ion_transp-like_CBS"/>
</dbReference>
<feature type="domain" description="CBS" evidence="12">
    <location>
        <begin position="208"/>
        <end position="269"/>
    </location>
</feature>
<dbReference type="Gene3D" id="3.10.580.10">
    <property type="entry name" value="CBS-domain"/>
    <property type="match status" value="1"/>
</dbReference>
<dbReference type="SMART" id="SM00116">
    <property type="entry name" value="CBS"/>
    <property type="match status" value="2"/>
</dbReference>
<keyword evidence="8 11" id="KW-0472">Membrane</keyword>
<evidence type="ECO:0000256" key="2">
    <source>
        <dbReference type="ARBA" id="ARBA00006337"/>
    </source>
</evidence>
<keyword evidence="3" id="KW-1003">Cell membrane</keyword>
<dbReference type="Pfam" id="PF01595">
    <property type="entry name" value="CNNM"/>
    <property type="match status" value="1"/>
</dbReference>
<dbReference type="GO" id="GO:0005886">
    <property type="term" value="C:plasma membrane"/>
    <property type="evidence" value="ECO:0007669"/>
    <property type="project" value="UniProtKB-SubCell"/>
</dbReference>
<proteinExistence type="inferred from homology"/>